<dbReference type="InterPro" id="IPR000160">
    <property type="entry name" value="GGDEF_dom"/>
</dbReference>
<dbReference type="FunFam" id="3.30.70.270:FF:000001">
    <property type="entry name" value="Diguanylate cyclase domain protein"/>
    <property type="match status" value="1"/>
</dbReference>
<evidence type="ECO:0000313" key="3">
    <source>
        <dbReference type="Proteomes" id="UP000191663"/>
    </source>
</evidence>
<dbReference type="GO" id="GO:1902201">
    <property type="term" value="P:negative regulation of bacterial-type flagellum-dependent cell motility"/>
    <property type="evidence" value="ECO:0007669"/>
    <property type="project" value="TreeGrafter"/>
</dbReference>
<organism evidence="2 3">
    <name type="scientific">candidate division WOR-3 bacterium 4484_100</name>
    <dbReference type="NCBI Taxonomy" id="1936077"/>
    <lineage>
        <taxon>Bacteria</taxon>
        <taxon>Bacteria division WOR-3</taxon>
    </lineage>
</organism>
<dbReference type="InterPro" id="IPR043128">
    <property type="entry name" value="Rev_trsase/Diguanyl_cyclase"/>
</dbReference>
<dbReference type="Proteomes" id="UP000191663">
    <property type="component" value="Unassembled WGS sequence"/>
</dbReference>
<dbReference type="InterPro" id="IPR029787">
    <property type="entry name" value="Nucleotide_cyclase"/>
</dbReference>
<dbReference type="GO" id="GO:0052621">
    <property type="term" value="F:diguanylate cyclase activity"/>
    <property type="evidence" value="ECO:0007669"/>
    <property type="project" value="TreeGrafter"/>
</dbReference>
<gene>
    <name evidence="2" type="ORF">BXT86_00865</name>
</gene>
<dbReference type="SMART" id="SM00267">
    <property type="entry name" value="GGDEF"/>
    <property type="match status" value="1"/>
</dbReference>
<reference evidence="3" key="1">
    <citation type="submission" date="2017-01" db="EMBL/GenBank/DDBJ databases">
        <title>Novel pathways for hydrocarbon cycling and metabolic interdependencies in hydrothermal sediment communities.</title>
        <authorList>
            <person name="Dombrowski N."/>
            <person name="Seitz K."/>
            <person name="Teske A."/>
            <person name="Baker B."/>
        </authorList>
    </citation>
    <scope>NUCLEOTIDE SEQUENCE [LARGE SCALE GENOMIC DNA]</scope>
</reference>
<proteinExistence type="predicted"/>
<dbReference type="NCBIfam" id="TIGR00254">
    <property type="entry name" value="GGDEF"/>
    <property type="match status" value="1"/>
</dbReference>
<dbReference type="CDD" id="cd01949">
    <property type="entry name" value="GGDEF"/>
    <property type="match status" value="1"/>
</dbReference>
<dbReference type="Pfam" id="PF13185">
    <property type="entry name" value="GAF_2"/>
    <property type="match status" value="3"/>
</dbReference>
<evidence type="ECO:0000259" key="1">
    <source>
        <dbReference type="PROSITE" id="PS50887"/>
    </source>
</evidence>
<dbReference type="PANTHER" id="PTHR45138:SF9">
    <property type="entry name" value="DIGUANYLATE CYCLASE DGCM-RELATED"/>
    <property type="match status" value="1"/>
</dbReference>
<protein>
    <recommendedName>
        <fullName evidence="1">GGDEF domain-containing protein</fullName>
    </recommendedName>
</protein>
<dbReference type="GO" id="GO:0005886">
    <property type="term" value="C:plasma membrane"/>
    <property type="evidence" value="ECO:0007669"/>
    <property type="project" value="TreeGrafter"/>
</dbReference>
<dbReference type="Pfam" id="PF00990">
    <property type="entry name" value="GGDEF"/>
    <property type="match status" value="1"/>
</dbReference>
<evidence type="ECO:0000313" key="2">
    <source>
        <dbReference type="EMBL" id="OPX18495.1"/>
    </source>
</evidence>
<dbReference type="SUPFAM" id="SSF55073">
    <property type="entry name" value="Nucleotide cyclase"/>
    <property type="match status" value="1"/>
</dbReference>
<dbReference type="EMBL" id="MUKB01000011">
    <property type="protein sequence ID" value="OPX18495.1"/>
    <property type="molecule type" value="Genomic_DNA"/>
</dbReference>
<feature type="domain" description="GGDEF" evidence="1">
    <location>
        <begin position="534"/>
        <end position="666"/>
    </location>
</feature>
<accession>A0A1V4QI14</accession>
<dbReference type="PANTHER" id="PTHR45138">
    <property type="entry name" value="REGULATORY COMPONENTS OF SENSORY TRANSDUCTION SYSTEM"/>
    <property type="match status" value="1"/>
</dbReference>
<dbReference type="SUPFAM" id="SSF55781">
    <property type="entry name" value="GAF domain-like"/>
    <property type="match status" value="3"/>
</dbReference>
<dbReference type="PROSITE" id="PS50887">
    <property type="entry name" value="GGDEF"/>
    <property type="match status" value="1"/>
</dbReference>
<comment type="caution">
    <text evidence="2">The sequence shown here is derived from an EMBL/GenBank/DDBJ whole genome shotgun (WGS) entry which is preliminary data.</text>
</comment>
<name>A0A1V4QI14_UNCW3</name>
<dbReference type="AlphaFoldDB" id="A0A1V4QI14"/>
<dbReference type="InterPro" id="IPR029016">
    <property type="entry name" value="GAF-like_dom_sf"/>
</dbReference>
<dbReference type="InterPro" id="IPR003018">
    <property type="entry name" value="GAF"/>
</dbReference>
<dbReference type="Gene3D" id="3.30.70.270">
    <property type="match status" value="1"/>
</dbReference>
<dbReference type="Gene3D" id="3.30.450.40">
    <property type="match status" value="3"/>
</dbReference>
<dbReference type="InterPro" id="IPR050469">
    <property type="entry name" value="Diguanylate_Cyclase"/>
</dbReference>
<sequence>MAVEIDTKRLQLLQNIDSVLGSSYNLSRVIRKIYKEIKKVLDTSNFYIAIYHPQENTITFEIYTVDGKEVPGGSRKLSKGLTEYVIETKKPLLLNRDIKKFCRRHKILPKGRDAKSWLGVPMIYKNNVEGVITIQDYKKYNVYTKADVSFLMSIASRAALVIANTRLIQEEIERAKQLSLMNQIAHRLTRSLNIDDICESVTKSIIQKFKNFNVSIFLVEDDELVLRKLSRGFRDEVPRNLKLKFGQGIVGNAALYGKTIVADDVSKNKYYLSFGQTTTHSEVAIPLKISRKTIGILNIECNELNGFNPNAIKILELIADRLSVALHNAKLYQDATNHAKELAVSFTIAQSLISALELDDVLNKILEVILEKFGVANIAILLIDPQKKELYIRASHGYSQHIKKKIRLKIGKEGICGYVAATGKPYYAPDVSKVPFYVSGKRSIKSEIAIPLMIKGQIIGVLDIESERLNAFSSREIRIFSVFASQAAIAIENARLFDETKSLSLTDGLTKIANRRHFDLMLENEFRKARGYSRPVSLAMIDLDDFKKFNDRYGHPAGDKLLIHIAQLLKKSIRDTDFVARYGGEEFSIIFPETDQSPALRVAERVRKAVKNNPLQIKELGSKGITISIGVATYPVNAFSPHELIQNADKALYRAKKLGKDRVETV</sequence>
<dbReference type="SMART" id="SM00065">
    <property type="entry name" value="GAF"/>
    <property type="match status" value="3"/>
</dbReference>
<dbReference type="GO" id="GO:0043709">
    <property type="term" value="P:cell adhesion involved in single-species biofilm formation"/>
    <property type="evidence" value="ECO:0007669"/>
    <property type="project" value="TreeGrafter"/>
</dbReference>